<comment type="caution">
    <text evidence="2">The sequence shown here is derived from an EMBL/GenBank/DDBJ whole genome shotgun (WGS) entry which is preliminary data.</text>
</comment>
<dbReference type="InterPro" id="IPR043741">
    <property type="entry name" value="DUF5686"/>
</dbReference>
<dbReference type="Gene3D" id="2.60.40.1120">
    <property type="entry name" value="Carboxypeptidase-like, regulatory domain"/>
    <property type="match status" value="1"/>
</dbReference>
<dbReference type="InterPro" id="IPR008969">
    <property type="entry name" value="CarboxyPept-like_regulatory"/>
</dbReference>
<reference evidence="3" key="1">
    <citation type="journal article" date="2019" name="Int. J. Syst. Evol. Microbiol.">
        <title>The Global Catalogue of Microorganisms (GCM) 10K type strain sequencing project: providing services to taxonomists for standard genome sequencing and annotation.</title>
        <authorList>
            <consortium name="The Broad Institute Genomics Platform"/>
            <consortium name="The Broad Institute Genome Sequencing Center for Infectious Disease"/>
            <person name="Wu L."/>
            <person name="Ma J."/>
        </authorList>
    </citation>
    <scope>NUCLEOTIDE SEQUENCE [LARGE SCALE GENOMIC DNA]</scope>
    <source>
        <strain evidence="3">JCM 31921</strain>
    </source>
</reference>
<dbReference type="RefSeq" id="WP_344823102.1">
    <property type="nucleotide sequence ID" value="NZ_BAABEZ010000004.1"/>
</dbReference>
<evidence type="ECO:0000313" key="2">
    <source>
        <dbReference type="EMBL" id="GAA4451346.1"/>
    </source>
</evidence>
<evidence type="ECO:0000313" key="3">
    <source>
        <dbReference type="Proteomes" id="UP001501410"/>
    </source>
</evidence>
<keyword evidence="3" id="KW-1185">Reference proteome</keyword>
<feature type="chain" id="PRO_5046890845" evidence="1">
    <location>
        <begin position="21"/>
        <end position="846"/>
    </location>
</feature>
<dbReference type="Pfam" id="PF13715">
    <property type="entry name" value="CarbopepD_reg_2"/>
    <property type="match status" value="1"/>
</dbReference>
<gene>
    <name evidence="2" type="ORF">GCM10023092_08870</name>
</gene>
<sequence length="846" mass="97811">MPRKTGILFLLLLSSLRLLAQTTFVNGVVTDAKTNAPLEDVAIFFPGTNVGTTTDVNGRYTIKIDGSPSMVRFTYTGYKTITRKIEPGEQSVSVQMTEESRTLKEVVVKPGKQPKYRNKNNPAVELIREVIAHKDDNRAAAYDYLAYQEYEKLQFSLSNSPEKLRKNILLRKYKFMSTSLDTTTLEGKAILPLFMQENLSQVYYRRKPEKTKREIIAEKRVSFDPTFIDNNGLSTYMKHVYQTIDIYDGNITIVTNQFLSPIADLSPTFYKFYIIDTTMLNGFPLIQLAFHPRNKADFLFQGSLFVTLDGHYSVQKVDMTINKQVNVNWVKTLHIQQEFEQNPDKRYHLSKSKLSADFGITKSGDGGLYGERTISYRNYEVPEQLDDSFFKGEALVHRTTADNKDDRFWEQNRHDTLSSSEKLVYSNIDSLQSTRSFRRVLNITTLLLAGYSKVGPYFEVGPVNTFYSFNPVEGFRGRLGGRTTPTLSKNIYFETYAAYGFKDEKWKYYVGGVYSFTNRSIYEFPTNKISANFQRDTKIPGQELQFIQEDNIFLSFKRGVNDKWLYNDIYNIDYLHEYNNHFSYKVAYKNWKQQSAGGLHYINDATGKPVESLTTSEFSLELRWAPHEEFYQGKLYRIPLPNRYPVFTVRGIVGVKGFLNGEYNYQNLSANIYKRVYLSQLGFSDIVLEGGYVFGKVPFPLLDIHRANQSYSYQLQSYNLMNFLEFVSDHYASIQIDQCFNGFFLNKMPLIKRLKFREYISAKVLTGGLRDENTPNKKDDRLYDMPTDANGNLSTYSLQKQPYVEGSVGLGNILKFFRVDVVRRFTYLNNPNVSATGVRVRFKFDF</sequence>
<dbReference type="EMBL" id="BAABEZ010000004">
    <property type="protein sequence ID" value="GAA4451346.1"/>
    <property type="molecule type" value="Genomic_DNA"/>
</dbReference>
<name>A0ABP8MIR2_9BACT</name>
<evidence type="ECO:0000256" key="1">
    <source>
        <dbReference type="SAM" id="SignalP"/>
    </source>
</evidence>
<dbReference type="Pfam" id="PF18939">
    <property type="entry name" value="DUF5686"/>
    <property type="match status" value="1"/>
</dbReference>
<keyword evidence="1" id="KW-0732">Signal</keyword>
<protein>
    <submittedName>
        <fullName evidence="2">DUF5686 and carboxypeptidase-like regulatory domain-containing protein</fullName>
    </submittedName>
</protein>
<proteinExistence type="predicted"/>
<dbReference type="Proteomes" id="UP001501410">
    <property type="component" value="Unassembled WGS sequence"/>
</dbReference>
<organism evidence="2 3">
    <name type="scientific">Rurimicrobium arvi</name>
    <dbReference type="NCBI Taxonomy" id="2049916"/>
    <lineage>
        <taxon>Bacteria</taxon>
        <taxon>Pseudomonadati</taxon>
        <taxon>Bacteroidota</taxon>
        <taxon>Chitinophagia</taxon>
        <taxon>Chitinophagales</taxon>
        <taxon>Chitinophagaceae</taxon>
        <taxon>Rurimicrobium</taxon>
    </lineage>
</organism>
<accession>A0ABP8MIR2</accession>
<dbReference type="SUPFAM" id="SSF49464">
    <property type="entry name" value="Carboxypeptidase regulatory domain-like"/>
    <property type="match status" value="1"/>
</dbReference>
<feature type="signal peptide" evidence="1">
    <location>
        <begin position="1"/>
        <end position="20"/>
    </location>
</feature>